<organism evidence="12 13">
    <name type="scientific">Acanthocheilonema viteae</name>
    <name type="common">Filarial nematode worm</name>
    <name type="synonym">Dipetalonema viteae</name>
    <dbReference type="NCBI Taxonomy" id="6277"/>
    <lineage>
        <taxon>Eukaryota</taxon>
        <taxon>Metazoa</taxon>
        <taxon>Ecdysozoa</taxon>
        <taxon>Nematoda</taxon>
        <taxon>Chromadorea</taxon>
        <taxon>Rhabditida</taxon>
        <taxon>Spirurina</taxon>
        <taxon>Spiruromorpha</taxon>
        <taxon>Filarioidea</taxon>
        <taxon>Onchocercidae</taxon>
        <taxon>Acanthocheilonema</taxon>
    </lineage>
</organism>
<dbReference type="GO" id="GO:0000221">
    <property type="term" value="C:vacuolar proton-transporting V-type ATPase, V1 domain"/>
    <property type="evidence" value="ECO:0007669"/>
    <property type="project" value="TreeGrafter"/>
</dbReference>
<comment type="subunit">
    <text evidence="7">V-ATPase is a heteromultimeric enzyme made up of two complexes: the ATP-hydrolytic V1 complex and the proton translocation V0 complex. The V1 complex consists of three catalytic AB heterodimers that form a heterohexamer, three peripheral stalks each consisting of EG heterodimers, one central rotor including subunits D and F, and the regulatory subunits C and H. The proton translocation complex V0 consists of the proton transport subunit a, a ring of proteolipid subunits c9c'', rotary subunit d, subunits e and f, and the accessory subunits vah-19/Ac45 and vah-20/PRR. Interacts with V-type proton ATPase subunits a1 unc-32, a2 vha-5 and a3 vha-6.</text>
</comment>
<dbReference type="SUPFAM" id="SSF54001">
    <property type="entry name" value="Cysteine proteinases"/>
    <property type="match status" value="1"/>
</dbReference>
<dbReference type="EMBL" id="UPTC01000076">
    <property type="protein sequence ID" value="VBB26173.1"/>
    <property type="molecule type" value="Genomic_DNA"/>
</dbReference>
<dbReference type="FunFam" id="3.30.70.100:FF:000002">
    <property type="entry name" value="V-type proton ATPase subunit C"/>
    <property type="match status" value="1"/>
</dbReference>
<dbReference type="Gene3D" id="3.90.70.130">
    <property type="match status" value="1"/>
</dbReference>
<comment type="similarity">
    <text evidence="1">Belongs to the V-ATPase C subunit family.</text>
</comment>
<evidence type="ECO:0000256" key="5">
    <source>
        <dbReference type="ARBA" id="ARBA00023065"/>
    </source>
</evidence>
<evidence type="ECO:0000256" key="4">
    <source>
        <dbReference type="ARBA" id="ARBA00022801"/>
    </source>
</evidence>
<evidence type="ECO:0000259" key="11">
    <source>
        <dbReference type="Pfam" id="PF07910"/>
    </source>
</evidence>
<evidence type="ECO:0000256" key="9">
    <source>
        <dbReference type="ARBA" id="ARBA00071118"/>
    </source>
</evidence>
<accession>A0A498S3N7</accession>
<dbReference type="AlphaFoldDB" id="A0A498S3N7"/>
<evidence type="ECO:0000256" key="2">
    <source>
        <dbReference type="ARBA" id="ARBA00022448"/>
    </source>
</evidence>
<dbReference type="GO" id="GO:0005765">
    <property type="term" value="C:lysosomal membrane"/>
    <property type="evidence" value="ECO:0007669"/>
    <property type="project" value="TreeGrafter"/>
</dbReference>
<evidence type="ECO:0000256" key="1">
    <source>
        <dbReference type="ARBA" id="ARBA00006138"/>
    </source>
</evidence>
<feature type="domain" description="UFSP1/2/DUB catalytic" evidence="11">
    <location>
        <begin position="754"/>
        <end position="929"/>
    </location>
</feature>
<evidence type="ECO:0000313" key="13">
    <source>
        <dbReference type="Proteomes" id="UP000276991"/>
    </source>
</evidence>
<dbReference type="PANTHER" id="PTHR10137">
    <property type="entry name" value="V-TYPE PROTON ATPASE SUBUNIT C"/>
    <property type="match status" value="1"/>
</dbReference>
<sequence length="938" mass="105343">MKLASIYLDNSAKGVEKRADGILNFGGLRCSEDGCDLQGGMSFAPGDLWLISAPNEGSPQETWDKLNRTTGNMSVNYKFNVPDLKVGTLDQLVGLSDDLAKLDIAAEQVTRKLTQYFADVLEDEQDKLQENLIVSGKDVKTYVTKFQWEGAKYPLKQSLKVLSDIIGKQITQIDNDLKTKSTTYNNLKNSLASIDRKATGSLLTKDLSEIVKADDFILNSEYLQTLLVVIPKTLVKEWQQKYETLSDMVVPGSSRLIIEDGEQMLFSVTLFKKVIDEYKTHCRENKFIVRDFVYDEESLKIGRNERDKLVQEKQRQYAPLVRWLKINFGEIFSAFVHVKALRVFVESVLRYGLPVNFQATVIEPSKNSHKKLRASLHNLYLHLDTSAAGPIEAIEDNPILMSLGMHDYYPYMWKVDFDDLFEVIPVSFAVGFDENYSNSRRYEENEVVAALLFGSVSLTDITNVLFGCLSDFNAALDLIRFIESSLPSNITFLGVISLVNVEYPFDLNTLAVSVENTEGFLTLFAVEASLKARDVGGIIELNKGIDLRPSSTKSSQSLLARTSLCLNVNINISEKGNLLEEIGSAFTAQLDNIESLCFVISNNSFILGRSKGIDTKRLNEEMLQISGYLSSGRKFVNFTPLIPVKKNSDDSLPRLVPIVKIRKDLAMFCNVRAEITSVAEVQSDDGPAEILTLLRRALKRIVYLTGRCLYEFVNFNSERLINIRCGVFSTNSGLLSVVYPVIEDDMVLHKPKGKIYIINGFYNYHHYMQDGIDDSGWGCAYRSFQTLWSWFVLQGGLKLESLYDCGDKDATFVGSQQWIGSIELSYCLENMAGIESRVLTTNSGTEVTANMRQLALHFKTCGTPVMIGGGMLAHTILGVDFNESTGESSFLVLDPHYSGDEDLHTIITKGWCGWKMPSFWKQEHFYNLLLPIPPQNVI</sequence>
<dbReference type="SUPFAM" id="SSF118203">
    <property type="entry name" value="Vacuolar ATP synthase subunit C"/>
    <property type="match status" value="1"/>
</dbReference>
<dbReference type="Pfam" id="PF03223">
    <property type="entry name" value="V-ATPase_C"/>
    <property type="match status" value="1"/>
</dbReference>
<evidence type="ECO:0000256" key="6">
    <source>
        <dbReference type="ARBA" id="ARBA00060071"/>
    </source>
</evidence>
<evidence type="ECO:0000256" key="10">
    <source>
        <dbReference type="ARBA" id="ARBA00082219"/>
    </source>
</evidence>
<dbReference type="Pfam" id="PF07910">
    <property type="entry name" value="Peptidase_C78"/>
    <property type="match status" value="1"/>
</dbReference>
<gene>
    <name evidence="12" type="ORF">NAV_LOCUS1003</name>
</gene>
<dbReference type="Gene3D" id="3.30.70.1180">
    <property type="entry name" value="Vacuolar atp synthase subunit c, domain 1"/>
    <property type="match status" value="1"/>
</dbReference>
<comment type="function">
    <text evidence="6">Subunit of the V1 complex of vacuolar(H+)-ATPase (V-ATPase), a multisubunit enzyme composed of a peripheral complex (V1) that hydrolyzes ATP and a membrane integral complex (V0) that translocates protons. V-ATPase is responsible for acidifying and maintaining the pH of intracellular compartments and in some cell types, is targeted to the plasma membrane, where it is responsible for acidifying the extracellular environment. Subunit C is necessary for the assembly of the catalytic sector of the enzyme and is likely to have a specific function in its catalytic activity. Has roles in embryogenesis and ovulation.</text>
</comment>
<dbReference type="Gene3D" id="3.30.70.100">
    <property type="match status" value="1"/>
</dbReference>
<dbReference type="InterPro" id="IPR038765">
    <property type="entry name" value="Papain-like_cys_pep_sf"/>
</dbReference>
<dbReference type="InterPro" id="IPR004907">
    <property type="entry name" value="ATPase_V1-cplx_csu"/>
</dbReference>
<keyword evidence="2" id="KW-0813">Transport</keyword>
<name>A0A498S3N7_ACAVI</name>
<dbReference type="InterPro" id="IPR012462">
    <property type="entry name" value="UFSP1/2_DUB_cat"/>
</dbReference>
<keyword evidence="5" id="KW-0406">Ion transport</keyword>
<evidence type="ECO:0000256" key="7">
    <source>
        <dbReference type="ARBA" id="ARBA00063379"/>
    </source>
</evidence>
<dbReference type="InterPro" id="IPR036132">
    <property type="entry name" value="Vac_ATP_synth_c_sf"/>
</dbReference>
<dbReference type="GO" id="GO:0046961">
    <property type="term" value="F:proton-transporting ATPase activity, rotational mechanism"/>
    <property type="evidence" value="ECO:0007669"/>
    <property type="project" value="InterPro"/>
</dbReference>
<evidence type="ECO:0000313" key="12">
    <source>
        <dbReference type="EMBL" id="VBB26173.1"/>
    </source>
</evidence>
<proteinExistence type="inferred from homology"/>
<keyword evidence="3" id="KW-0375">Hydrogen ion transport</keyword>
<evidence type="ECO:0000256" key="8">
    <source>
        <dbReference type="ARBA" id="ARBA00071096"/>
    </source>
</evidence>
<dbReference type="OrthoDB" id="417506at2759"/>
<dbReference type="Gene3D" id="1.20.1460.10">
    <property type="entry name" value="subunit c (vma5p) of the yeast v-atpase, domain 2"/>
    <property type="match status" value="1"/>
</dbReference>
<dbReference type="GO" id="GO:0016787">
    <property type="term" value="F:hydrolase activity"/>
    <property type="evidence" value="ECO:0007669"/>
    <property type="project" value="UniProtKB-KW"/>
</dbReference>
<dbReference type="STRING" id="6277.A0A498S3N7"/>
<dbReference type="CDD" id="cd14785">
    <property type="entry name" value="V-ATPase_C"/>
    <property type="match status" value="1"/>
</dbReference>
<dbReference type="PANTHER" id="PTHR10137:SF0">
    <property type="entry name" value="V-TYPE PROTON ATPASE SUBUNIT C"/>
    <property type="match status" value="1"/>
</dbReference>
<keyword evidence="13" id="KW-1185">Reference proteome</keyword>
<protein>
    <recommendedName>
        <fullName evidence="9">V-type proton ATPase subunit C</fullName>
    </recommendedName>
    <alternativeName>
        <fullName evidence="8">V-type proton ATPase subunit c</fullName>
    </alternativeName>
    <alternativeName>
        <fullName evidence="10">Vacuolar proton pump subunit C</fullName>
    </alternativeName>
</protein>
<keyword evidence="4" id="KW-0378">Hydrolase</keyword>
<dbReference type="Proteomes" id="UP000276991">
    <property type="component" value="Unassembled WGS sequence"/>
</dbReference>
<evidence type="ECO:0000256" key="3">
    <source>
        <dbReference type="ARBA" id="ARBA00022781"/>
    </source>
</evidence>
<reference evidence="12 13" key="1">
    <citation type="submission" date="2018-08" db="EMBL/GenBank/DDBJ databases">
        <authorList>
            <person name="Laetsch R D."/>
            <person name="Stevens L."/>
            <person name="Kumar S."/>
            <person name="Blaxter L. M."/>
        </authorList>
    </citation>
    <scope>NUCLEOTIDE SEQUENCE [LARGE SCALE GENOMIC DNA]</scope>
</reference>